<name>A0ABQ2WTB4_9ALTE</name>
<keyword evidence="2" id="KW-1185">Reference proteome</keyword>
<sequence length="258" mass="29307">MYPKEKITPAVSNEHVFQLKDAGTKVEKEEERGSIVEYIAEDDAQGNILQLSANQILELAIELRLCKSVPKSDSELSVWLDEANSVGEPNEYIEDVLARFDLCSKQPKVEYNYIDLLLIAAEQGSDDAVSLLWAIGEQEYFENVGKVQLSREARIAARVAFTHKKYDLAHKVALQGGEQSLEKLVEGYQHFDPATNGQSYYKSVAYANYAMAITRNNDLYRKVDWIKQRLLNNMSNYEQDQAQMMTEKLLSEALIGRN</sequence>
<organism evidence="1 2">
    <name type="scientific">Alishewanella tabrizica</name>
    <dbReference type="NCBI Taxonomy" id="671278"/>
    <lineage>
        <taxon>Bacteria</taxon>
        <taxon>Pseudomonadati</taxon>
        <taxon>Pseudomonadota</taxon>
        <taxon>Gammaproteobacteria</taxon>
        <taxon>Alteromonadales</taxon>
        <taxon>Alteromonadaceae</taxon>
        <taxon>Alishewanella</taxon>
    </lineage>
</organism>
<evidence type="ECO:0000313" key="2">
    <source>
        <dbReference type="Proteomes" id="UP000634667"/>
    </source>
</evidence>
<evidence type="ECO:0008006" key="3">
    <source>
        <dbReference type="Google" id="ProtNLM"/>
    </source>
</evidence>
<proteinExistence type="predicted"/>
<protein>
    <recommendedName>
        <fullName evidence="3">Sel1 repeat family protein</fullName>
    </recommendedName>
</protein>
<accession>A0ABQ2WTB4</accession>
<reference evidence="2" key="1">
    <citation type="journal article" date="2019" name="Int. J. Syst. Evol. Microbiol.">
        <title>The Global Catalogue of Microorganisms (GCM) 10K type strain sequencing project: providing services to taxonomists for standard genome sequencing and annotation.</title>
        <authorList>
            <consortium name="The Broad Institute Genomics Platform"/>
            <consortium name="The Broad Institute Genome Sequencing Center for Infectious Disease"/>
            <person name="Wu L."/>
            <person name="Ma J."/>
        </authorList>
    </citation>
    <scope>NUCLEOTIDE SEQUENCE [LARGE SCALE GENOMIC DNA]</scope>
    <source>
        <strain evidence="2">KCTC 23723</strain>
    </source>
</reference>
<evidence type="ECO:0000313" key="1">
    <source>
        <dbReference type="EMBL" id="GGW73550.1"/>
    </source>
</evidence>
<dbReference type="EMBL" id="BMYR01000022">
    <property type="protein sequence ID" value="GGW73550.1"/>
    <property type="molecule type" value="Genomic_DNA"/>
</dbReference>
<dbReference type="Proteomes" id="UP000634667">
    <property type="component" value="Unassembled WGS sequence"/>
</dbReference>
<comment type="caution">
    <text evidence="1">The sequence shown here is derived from an EMBL/GenBank/DDBJ whole genome shotgun (WGS) entry which is preliminary data.</text>
</comment>
<gene>
    <name evidence="1" type="ORF">GCM10008111_31880</name>
</gene>